<reference evidence="1" key="1">
    <citation type="submission" date="2020-04" db="EMBL/GenBank/DDBJ databases">
        <authorList>
            <person name="Chiriac C."/>
            <person name="Salcher M."/>
            <person name="Ghai R."/>
            <person name="Kavagutti S V."/>
        </authorList>
    </citation>
    <scope>NUCLEOTIDE SEQUENCE</scope>
</reference>
<evidence type="ECO:0000313" key="1">
    <source>
        <dbReference type="EMBL" id="CAB4137386.1"/>
    </source>
</evidence>
<proteinExistence type="predicted"/>
<sequence>MKSLKPIVLLIAFLLLTQIAKGQISYKTTKDSDKLICIEVGLMDTIIHDLKQRKLLIRKDSLNSAYISILRNNISSNQTKIYETEKSLYISENKRKRNGWQRNLFILTTIVASYFLIR</sequence>
<dbReference type="EMBL" id="LR796334">
    <property type="protein sequence ID" value="CAB4137386.1"/>
    <property type="molecule type" value="Genomic_DNA"/>
</dbReference>
<name>A0A6J5LWQ0_9CAUD</name>
<protein>
    <submittedName>
        <fullName evidence="1">Uncharacterized protein</fullName>
    </submittedName>
</protein>
<accession>A0A6J5LWQ0</accession>
<gene>
    <name evidence="1" type="ORF">UFOVP324_32</name>
</gene>
<organism evidence="1">
    <name type="scientific">uncultured Caudovirales phage</name>
    <dbReference type="NCBI Taxonomy" id="2100421"/>
    <lineage>
        <taxon>Viruses</taxon>
        <taxon>Duplodnaviria</taxon>
        <taxon>Heunggongvirae</taxon>
        <taxon>Uroviricota</taxon>
        <taxon>Caudoviricetes</taxon>
        <taxon>Peduoviridae</taxon>
        <taxon>Maltschvirus</taxon>
        <taxon>Maltschvirus maltsch</taxon>
    </lineage>
</organism>